<feature type="domain" description="U1-type" evidence="3">
    <location>
        <begin position="546"/>
        <end position="581"/>
    </location>
</feature>
<accession>A0A1B6MA24</accession>
<feature type="region of interest" description="Disordered" evidence="1">
    <location>
        <begin position="97"/>
        <end position="125"/>
    </location>
</feature>
<feature type="region of interest" description="Disordered" evidence="1">
    <location>
        <begin position="486"/>
        <end position="509"/>
    </location>
</feature>
<evidence type="ECO:0008006" key="5">
    <source>
        <dbReference type="Google" id="ProtNLM"/>
    </source>
</evidence>
<evidence type="ECO:0000256" key="1">
    <source>
        <dbReference type="SAM" id="MobiDB-lite"/>
    </source>
</evidence>
<dbReference type="InterPro" id="IPR013087">
    <property type="entry name" value="Znf_C2H2_type"/>
</dbReference>
<proteinExistence type="predicted"/>
<dbReference type="PANTHER" id="PTHR47487:SF8">
    <property type="entry name" value="OS08G0270900 PROTEIN"/>
    <property type="match status" value="1"/>
</dbReference>
<feature type="domain" description="C2H2-type" evidence="2">
    <location>
        <begin position="460"/>
        <end position="485"/>
    </location>
</feature>
<feature type="domain" description="U1-type" evidence="3">
    <location>
        <begin position="622"/>
        <end position="663"/>
    </location>
</feature>
<evidence type="ECO:0000313" key="4">
    <source>
        <dbReference type="EMBL" id="JAT32782.1"/>
    </source>
</evidence>
<dbReference type="SMART" id="SM00355">
    <property type="entry name" value="ZnF_C2H2"/>
    <property type="match status" value="4"/>
</dbReference>
<dbReference type="GO" id="GO:0003676">
    <property type="term" value="F:nucleic acid binding"/>
    <property type="evidence" value="ECO:0007669"/>
    <property type="project" value="InterPro"/>
</dbReference>
<dbReference type="PANTHER" id="PTHR47487">
    <property type="entry name" value="OS06G0651300 PROTEIN-RELATED"/>
    <property type="match status" value="1"/>
</dbReference>
<feature type="domain" description="U1-type" evidence="3">
    <location>
        <begin position="457"/>
        <end position="492"/>
    </location>
</feature>
<evidence type="ECO:0000259" key="2">
    <source>
        <dbReference type="SMART" id="SM00355"/>
    </source>
</evidence>
<feature type="domain" description="U1-type" evidence="3">
    <location>
        <begin position="157"/>
        <end position="191"/>
    </location>
</feature>
<feature type="domain" description="U1-type" evidence="3">
    <location>
        <begin position="689"/>
        <end position="730"/>
    </location>
</feature>
<feature type="domain" description="C2H2-type" evidence="2">
    <location>
        <begin position="160"/>
        <end position="184"/>
    </location>
</feature>
<feature type="domain" description="C2H2-type" evidence="2">
    <location>
        <begin position="692"/>
        <end position="723"/>
    </location>
</feature>
<dbReference type="GO" id="GO:0008270">
    <property type="term" value="F:zinc ion binding"/>
    <property type="evidence" value="ECO:0007669"/>
    <property type="project" value="InterPro"/>
</dbReference>
<name>A0A1B6MA24_9HEMI</name>
<sequence length="818" mass="91480">MTSKGPWASGSYCVCPECGERVEVLNGDANFSINVHLLSHKTEKISLQERNLQMRMSQASSTQYSNYTCPECKENIEIYNNDLVFSIGVHAEKHKPQDSAIFPDDQRSNASDTSRKSSKKIKENNETCEQSNILDAIFNAMPPGLKSHKGFIIENKIGKAMCTICNIIVEPKLSVSEHLKTKAHEDNTVRFLKDKIPTNLHDMLEFVSFYGSNLCCNLCRCKVELCSLNPFETIVNIIGHNSSKDHLTKKTDCNSQMDGGRILKSLALVNPLINENKHVITYNVQLQFTCIACNKNMGYHVDENELIKGFIAHLSSSGHTKCSLNKAILDSFNALHPGKKDHNFAVSKNGILCTVCNSTIPEANLERLILHSKQPNVNSKGNSDSIISQLYTPSTSVLNSTFLTTSPRSPVNLEEVPIAGSSMPLKTMTNKEINLRALISTLPKSLKNVNCIIENNQGQVTCLICECSIPISKHNLETHLLGSKHKNKEKTTGASNLGDGNLTLPQPVNVDCKKPDKKGGLKELFRLIPSSLQINMGLLKMSPNEVNQVHCSVCNSKVPANSKNLQEHLEGSQHVSSLKLLREKKAIQVSRMVSAADEDILLKNLQTDYVFKGFAKFLEMKDSHYFCKLCKSSITRSVDVKLSRTNLLSHATEQKHKKNLKKIPDELFQKLKLSNSIISSNSTYLQRHDDGYFCTVCGCTIPLSAEETNLEKSLMSHLTGNKHAEKKEKLLTVNSVTDFVDLSLKKSAEDTIIEWFKELPPTLQDDMQYFKRSSIEGYLSCELCMCIINPCYIKEHLIAETHVQKKTESRESYDLITF</sequence>
<organism evidence="4">
    <name type="scientific">Graphocephala atropunctata</name>
    <dbReference type="NCBI Taxonomy" id="36148"/>
    <lineage>
        <taxon>Eukaryota</taxon>
        <taxon>Metazoa</taxon>
        <taxon>Ecdysozoa</taxon>
        <taxon>Arthropoda</taxon>
        <taxon>Hexapoda</taxon>
        <taxon>Insecta</taxon>
        <taxon>Pterygota</taxon>
        <taxon>Neoptera</taxon>
        <taxon>Paraneoptera</taxon>
        <taxon>Hemiptera</taxon>
        <taxon>Auchenorrhyncha</taxon>
        <taxon>Membracoidea</taxon>
        <taxon>Cicadellidae</taxon>
        <taxon>Cicadellinae</taxon>
        <taxon>Cicadellini</taxon>
        <taxon>Graphocephala</taxon>
    </lineage>
</organism>
<dbReference type="InterPro" id="IPR003604">
    <property type="entry name" value="Matrin/U1-like-C_Znf_C2H2"/>
</dbReference>
<dbReference type="SMART" id="SM00451">
    <property type="entry name" value="ZnF_U1"/>
    <property type="match status" value="5"/>
</dbReference>
<dbReference type="EMBL" id="GEBQ01007195">
    <property type="protein sequence ID" value="JAT32782.1"/>
    <property type="molecule type" value="Transcribed_RNA"/>
</dbReference>
<feature type="domain" description="C2H2-type" evidence="2">
    <location>
        <begin position="549"/>
        <end position="574"/>
    </location>
</feature>
<dbReference type="AlphaFoldDB" id="A0A1B6MA24"/>
<protein>
    <recommendedName>
        <fullName evidence="5">C2H2-type domain-containing protein</fullName>
    </recommendedName>
</protein>
<gene>
    <name evidence="4" type="ORF">g.24176</name>
</gene>
<reference evidence="4" key="1">
    <citation type="submission" date="2015-11" db="EMBL/GenBank/DDBJ databases">
        <title>De novo transcriptome assembly of four potential Pierce s Disease insect vectors from Arizona vineyards.</title>
        <authorList>
            <person name="Tassone E.E."/>
        </authorList>
    </citation>
    <scope>NUCLEOTIDE SEQUENCE</scope>
</reference>
<evidence type="ECO:0000259" key="3">
    <source>
        <dbReference type="SMART" id="SM00451"/>
    </source>
</evidence>